<dbReference type="PANTHER" id="PTHR38887:SF1">
    <property type="entry name" value="RAS MODIFICATION PROTEIN ERF4"/>
    <property type="match status" value="1"/>
</dbReference>
<proteinExistence type="predicted"/>
<dbReference type="OrthoDB" id="3068835at2759"/>
<dbReference type="AlphaFoldDB" id="A0A0U1M9D7"/>
<reference evidence="1 2" key="1">
    <citation type="submission" date="2015-04" db="EMBL/GenBank/DDBJ databases">
        <authorList>
            <person name="Syromyatnikov M.Y."/>
            <person name="Popov V.N."/>
        </authorList>
    </citation>
    <scope>NUCLEOTIDE SEQUENCE [LARGE SCALE GENOMIC DNA]</scope>
    <source>
        <strain evidence="1">WF-38-12</strain>
    </source>
</reference>
<evidence type="ECO:0000313" key="1">
    <source>
        <dbReference type="EMBL" id="CRG91952.1"/>
    </source>
</evidence>
<keyword evidence="2" id="KW-1185">Reference proteome</keyword>
<dbReference type="Proteomes" id="UP000054383">
    <property type="component" value="Unassembled WGS sequence"/>
</dbReference>
<dbReference type="STRING" id="28573.A0A0U1M9D7"/>
<organism evidence="1 2">
    <name type="scientific">Talaromyces islandicus</name>
    <name type="common">Penicillium islandicum</name>
    <dbReference type="NCBI Taxonomy" id="28573"/>
    <lineage>
        <taxon>Eukaryota</taxon>
        <taxon>Fungi</taxon>
        <taxon>Dikarya</taxon>
        <taxon>Ascomycota</taxon>
        <taxon>Pezizomycotina</taxon>
        <taxon>Eurotiomycetes</taxon>
        <taxon>Eurotiomycetidae</taxon>
        <taxon>Eurotiales</taxon>
        <taxon>Trichocomaceae</taxon>
        <taxon>Talaromyces</taxon>
        <taxon>Talaromyces sect. Islandici</taxon>
    </lineage>
</organism>
<evidence type="ECO:0000313" key="2">
    <source>
        <dbReference type="Proteomes" id="UP000054383"/>
    </source>
</evidence>
<name>A0A0U1M9D7_TALIS</name>
<protein>
    <submittedName>
        <fullName evidence="1">Uncharacterized protein</fullName>
    </submittedName>
</protein>
<gene>
    <name evidence="1" type="ORF">PISL3812_09006</name>
</gene>
<accession>A0A0U1M9D7</accession>
<dbReference type="InterPro" id="IPR053221">
    <property type="entry name" value="Burnettramic_acid_biosynth"/>
</dbReference>
<sequence>MPFYHEQEESTPPPYGEDICLDQNQIEQNFIQRRTQWIRKDQLAHGVSSQAFLGKPVVIPRLAVHSMMSSPLPFMRAYAPDLQQLNISAEDFMAFIDNLAVVQTEPAPLQALNLAGTGIGFIPWHWALAAGLAMSASAIAGSKTITKRRTAKYLEIVNRDYFNPRGLKVSLYKDDDLFGLIRYPSNRPKLA</sequence>
<dbReference type="EMBL" id="CVMT01000011">
    <property type="protein sequence ID" value="CRG91952.1"/>
    <property type="molecule type" value="Genomic_DNA"/>
</dbReference>
<dbReference type="PANTHER" id="PTHR38887">
    <property type="entry name" value="CHROMOSOME 21, WHOLE GENOME SHOTGUN SEQUENCE"/>
    <property type="match status" value="1"/>
</dbReference>